<dbReference type="AlphaFoldDB" id="A0A1A0W0U6"/>
<accession>A0A1A0W0U6</accession>
<dbReference type="Proteomes" id="UP000091914">
    <property type="component" value="Unassembled WGS sequence"/>
</dbReference>
<evidence type="ECO:0008006" key="3">
    <source>
        <dbReference type="Google" id="ProtNLM"/>
    </source>
</evidence>
<name>A0A1A0W0U6_9MYCO</name>
<reference evidence="1 2" key="1">
    <citation type="submission" date="2016-06" db="EMBL/GenBank/DDBJ databases">
        <authorList>
            <person name="Kjaerup R.B."/>
            <person name="Dalgaard T.S."/>
            <person name="Juul-Madsen H.R."/>
        </authorList>
    </citation>
    <scope>NUCLEOTIDE SEQUENCE [LARGE SCALE GENOMIC DNA]</scope>
    <source>
        <strain evidence="1 2">852002-51834_SCH5396731</strain>
    </source>
</reference>
<gene>
    <name evidence="1" type="ORF">A5760_23490</name>
</gene>
<sequence length="118" mass="12475">MTRYGEVVDTPDASIETCVDGHGPAVVIVPPYGRDGGADFDALTAALVEAGYRVLRPQPRGVAHSVGPMSEVTFEDMADDLAAIDELADGPAMVLVPDLFHRIGETPCFPALFMFVVG</sequence>
<dbReference type="Gene3D" id="3.40.50.1820">
    <property type="entry name" value="alpha/beta hydrolase"/>
    <property type="match status" value="1"/>
</dbReference>
<proteinExistence type="predicted"/>
<dbReference type="OrthoDB" id="9812774at2"/>
<comment type="caution">
    <text evidence="1">The sequence shown here is derived from an EMBL/GenBank/DDBJ whole genome shotgun (WGS) entry which is preliminary data.</text>
</comment>
<evidence type="ECO:0000313" key="2">
    <source>
        <dbReference type="Proteomes" id="UP000091914"/>
    </source>
</evidence>
<organism evidence="1 2">
    <name type="scientific">Mycobacterium colombiense</name>
    <dbReference type="NCBI Taxonomy" id="339268"/>
    <lineage>
        <taxon>Bacteria</taxon>
        <taxon>Bacillati</taxon>
        <taxon>Actinomycetota</taxon>
        <taxon>Actinomycetes</taxon>
        <taxon>Mycobacteriales</taxon>
        <taxon>Mycobacteriaceae</taxon>
        <taxon>Mycobacterium</taxon>
        <taxon>Mycobacterium avium complex (MAC)</taxon>
    </lineage>
</organism>
<dbReference type="SUPFAM" id="SSF53474">
    <property type="entry name" value="alpha/beta-Hydrolases"/>
    <property type="match status" value="1"/>
</dbReference>
<evidence type="ECO:0000313" key="1">
    <source>
        <dbReference type="EMBL" id="OBB89046.1"/>
    </source>
</evidence>
<dbReference type="EMBL" id="LZSX01000004">
    <property type="protein sequence ID" value="OBB89046.1"/>
    <property type="molecule type" value="Genomic_DNA"/>
</dbReference>
<dbReference type="InterPro" id="IPR029058">
    <property type="entry name" value="AB_hydrolase_fold"/>
</dbReference>
<protein>
    <recommendedName>
        <fullName evidence="3">Alpha/beta hydrolase</fullName>
    </recommendedName>
</protein>
<dbReference type="RefSeq" id="WP_064877225.1">
    <property type="nucleotide sequence ID" value="NZ_LZSX01000004.1"/>
</dbReference>